<dbReference type="EMBL" id="CAJNYD010001369">
    <property type="protein sequence ID" value="CAF3332872.1"/>
    <property type="molecule type" value="Genomic_DNA"/>
</dbReference>
<dbReference type="SUPFAM" id="SSF57850">
    <property type="entry name" value="RING/U-box"/>
    <property type="match status" value="1"/>
</dbReference>
<name>A0A820RHH9_9BILA</name>
<dbReference type="PANTHER" id="PTHR10816">
    <property type="entry name" value="MYELIN TRANSCRIPTION FACTOR 1-RELATED"/>
    <property type="match status" value="1"/>
</dbReference>
<feature type="region of interest" description="Disordered" evidence="4">
    <location>
        <begin position="419"/>
        <end position="442"/>
    </location>
</feature>
<dbReference type="PANTHER" id="PTHR10816:SF19">
    <property type="entry name" value="PROTEIN INTERACTING WITH TTK69 AND SIN3A, ISOFORM D"/>
    <property type="match status" value="1"/>
</dbReference>
<dbReference type="InterPro" id="IPR057414">
    <property type="entry name" value="Zf-C3HC4_IRF-2BP1_2"/>
</dbReference>
<evidence type="ECO:0000256" key="2">
    <source>
        <dbReference type="ARBA" id="ARBA00010802"/>
    </source>
</evidence>
<keyword evidence="3" id="KW-0539">Nucleus</keyword>
<feature type="domain" description="IRF-2BP1/2-like middle" evidence="7">
    <location>
        <begin position="124"/>
        <end position="289"/>
    </location>
</feature>
<dbReference type="Pfam" id="PF25457">
    <property type="entry name" value="IRF-2BP1_2_M"/>
    <property type="match status" value="1"/>
</dbReference>
<feature type="domain" description="Interferon regulatory factor 2-binding protein 1/2-like C3HC4 zinc finger" evidence="6">
    <location>
        <begin position="345"/>
        <end position="417"/>
    </location>
</feature>
<evidence type="ECO:0000256" key="1">
    <source>
        <dbReference type="ARBA" id="ARBA00004123"/>
    </source>
</evidence>
<dbReference type="Gene3D" id="1.10.10.1580">
    <property type="entry name" value="Interferon regulatory factor 2-binding protein"/>
    <property type="match status" value="1"/>
</dbReference>
<evidence type="ECO:0000256" key="4">
    <source>
        <dbReference type="SAM" id="MobiDB-lite"/>
    </source>
</evidence>
<dbReference type="GO" id="GO:0003714">
    <property type="term" value="F:transcription corepressor activity"/>
    <property type="evidence" value="ECO:0007669"/>
    <property type="project" value="TreeGrafter"/>
</dbReference>
<evidence type="ECO:0000313" key="12">
    <source>
        <dbReference type="Proteomes" id="UP000663851"/>
    </source>
</evidence>
<dbReference type="EMBL" id="CAJNXB010005979">
    <property type="protein sequence ID" value="CAF3460867.1"/>
    <property type="molecule type" value="Genomic_DNA"/>
</dbReference>
<feature type="compositionally biased region" description="Low complexity" evidence="4">
    <location>
        <begin position="117"/>
        <end position="137"/>
    </location>
</feature>
<evidence type="ECO:0000313" key="9">
    <source>
        <dbReference type="EMBL" id="CAF3460867.1"/>
    </source>
</evidence>
<keyword evidence="13" id="KW-1185">Reference proteome</keyword>
<dbReference type="Proteomes" id="UP000663825">
    <property type="component" value="Unassembled WGS sequence"/>
</dbReference>
<evidence type="ECO:0000256" key="3">
    <source>
        <dbReference type="ARBA" id="ARBA00023242"/>
    </source>
</evidence>
<dbReference type="EMBL" id="CAJOBP010010759">
    <property type="protein sequence ID" value="CAF4564204.1"/>
    <property type="molecule type" value="Genomic_DNA"/>
</dbReference>
<gene>
    <name evidence="10" type="ORF">HFQ381_LOCUS22676</name>
    <name evidence="8" type="ORF">LUA448_LOCUS11325</name>
    <name evidence="9" type="ORF">TIS948_LOCUS32630</name>
    <name evidence="11" type="ORF">UJA718_LOCUS30080</name>
</gene>
<evidence type="ECO:0000313" key="13">
    <source>
        <dbReference type="Proteomes" id="UP000663873"/>
    </source>
</evidence>
<organism evidence="10 12">
    <name type="scientific">Rotaria socialis</name>
    <dbReference type="NCBI Taxonomy" id="392032"/>
    <lineage>
        <taxon>Eukaryota</taxon>
        <taxon>Metazoa</taxon>
        <taxon>Spiralia</taxon>
        <taxon>Gnathifera</taxon>
        <taxon>Rotifera</taxon>
        <taxon>Eurotatoria</taxon>
        <taxon>Bdelloidea</taxon>
        <taxon>Philodinida</taxon>
        <taxon>Philodinidae</taxon>
        <taxon>Rotaria</taxon>
    </lineage>
</organism>
<dbReference type="OrthoDB" id="45007at2759"/>
<dbReference type="Proteomes" id="UP000663873">
    <property type="component" value="Unassembled WGS sequence"/>
</dbReference>
<evidence type="ECO:0000259" key="7">
    <source>
        <dbReference type="Pfam" id="PF25457"/>
    </source>
</evidence>
<feature type="compositionally biased region" description="Polar residues" evidence="4">
    <location>
        <begin position="106"/>
        <end position="116"/>
    </location>
</feature>
<proteinExistence type="inferred from homology"/>
<evidence type="ECO:0000313" key="10">
    <source>
        <dbReference type="EMBL" id="CAF4435249.1"/>
    </source>
</evidence>
<dbReference type="Pfam" id="PF25454">
    <property type="entry name" value="zf-C3HC4_IRF-2BP1_2"/>
    <property type="match status" value="1"/>
</dbReference>
<evidence type="ECO:0000259" key="5">
    <source>
        <dbReference type="Pfam" id="PF11261"/>
    </source>
</evidence>
<dbReference type="FunFam" id="1.10.10.1580:FF:000001">
    <property type="entry name" value="interferon regulatory factor 2-binding protein 2"/>
    <property type="match status" value="1"/>
</dbReference>
<dbReference type="GO" id="GO:0005634">
    <property type="term" value="C:nucleus"/>
    <property type="evidence" value="ECO:0007669"/>
    <property type="project" value="UniProtKB-SubCell"/>
</dbReference>
<feature type="domain" description="Interferon regulatory factor 2-binding protein 1/2-like zinc finger" evidence="5">
    <location>
        <begin position="6"/>
        <end position="39"/>
    </location>
</feature>
<dbReference type="AlphaFoldDB" id="A0A820RHH9"/>
<feature type="region of interest" description="Disordered" evidence="4">
    <location>
        <begin position="106"/>
        <end position="144"/>
    </location>
</feature>
<comment type="subcellular location">
    <subcellularLocation>
        <location evidence="1">Nucleus</location>
    </subcellularLocation>
</comment>
<dbReference type="InterPro" id="IPR044882">
    <property type="entry name" value="I2BP1/2_C3HC4-RING_sf"/>
</dbReference>
<dbReference type="Proteomes" id="UP000663833">
    <property type="component" value="Unassembled WGS sequence"/>
</dbReference>
<evidence type="ECO:0000313" key="11">
    <source>
        <dbReference type="EMBL" id="CAF4564204.1"/>
    </source>
</evidence>
<comment type="caution">
    <text evidence="10">The sequence shown here is derived from an EMBL/GenBank/DDBJ whole genome shotgun (WGS) entry which is preliminary data.</text>
</comment>
<dbReference type="EMBL" id="CAJOBO010002166">
    <property type="protein sequence ID" value="CAF4435249.1"/>
    <property type="molecule type" value="Genomic_DNA"/>
</dbReference>
<dbReference type="Pfam" id="PF11261">
    <property type="entry name" value="IRF-2BP1_2"/>
    <property type="match status" value="1"/>
</dbReference>
<dbReference type="GO" id="GO:0006357">
    <property type="term" value="P:regulation of transcription by RNA polymerase II"/>
    <property type="evidence" value="ECO:0007669"/>
    <property type="project" value="TreeGrafter"/>
</dbReference>
<sequence>MYRLNRQHCYLCDLPRTPWAMIYDFSETVCRGCVNYEGKSIMFFRIKIQQEIFVGADRVEAILENARMLRRTSLIDRSNDFTSSKTLLPLPTTFLSTNSISYPYKSLSNGHNRTSTSCNKRSSHLSSSSPSNDATSSQEPDDLSLPELVKDSLRLLTSSTPFDIRLKHDSTIQARAFLFDSHQRHSSTGGSNEYELRIFSEYPIGSNNVHANINSLYRQMNSDVKQSPTNDDSQSLKNPYKALQYRIKSTTTTISDETNNNWHLLNDLLHERVRSFKELPNKSLLPEAYLDPKQTKLPSIRQSISKRKNNDTDMNPMNKYRLSKRLRTHQQLNETMSTSIPLLILQCSDCHQALEDTHFVQCPSMSEHRYCFLCCKSFIKKRTGEKEIYCPSGLKCPLVGSTNVPWAFMRTEIDTILSTRSPSPAKTTNSPSTLTIKQETEI</sequence>
<evidence type="ECO:0000259" key="6">
    <source>
        <dbReference type="Pfam" id="PF25454"/>
    </source>
</evidence>
<reference evidence="10" key="1">
    <citation type="submission" date="2021-02" db="EMBL/GenBank/DDBJ databases">
        <authorList>
            <person name="Nowell W R."/>
        </authorList>
    </citation>
    <scope>NUCLEOTIDE SEQUENCE</scope>
</reference>
<comment type="similarity">
    <text evidence="2">Belongs to the IRF2BP family.</text>
</comment>
<evidence type="ECO:0000313" key="8">
    <source>
        <dbReference type="EMBL" id="CAF3332872.1"/>
    </source>
</evidence>
<dbReference type="InterPro" id="IPR022750">
    <property type="entry name" value="IRF-2BP1_2-like_Znf"/>
</dbReference>
<accession>A0A820RHH9</accession>
<protein>
    <submittedName>
        <fullName evidence="10">Uncharacterized protein</fullName>
    </submittedName>
</protein>
<dbReference type="InterPro" id="IPR058682">
    <property type="entry name" value="IRF-2BP1/2-like_M"/>
</dbReference>
<dbReference type="Proteomes" id="UP000663851">
    <property type="component" value="Unassembled WGS sequence"/>
</dbReference>